<sequence>MNLLKYEILLLIDRYRKVTDAAAALNMKQPTVSFHMKSLEQELGIPLFASQRGRIHLTPAGMALLPYARQMLRLQEDALQVIRDLTLQASETLVAVSDSLPGAAIVPRLLSGFASHLGRKLHIQLQTSSHEQMLASLQEGLVQFAFTASDEELPGYLNALPIASDRILLICGASHPLADKESVPADMDWTANPLLKLPSSAYLAQYAEQWLAEQGLEPALTLELPDLQSIHTVLLGSKAAAFLPESLIQSLPLPDGFVTRLVSSGHGRLASALQYRCLYRSDIELCPLQQEFIAFVQSSQDKEQL</sequence>
<reference evidence="6 7" key="1">
    <citation type="submission" date="2023-07" db="EMBL/GenBank/DDBJ databases">
        <title>Paenibacillus sp. JX-17 nov. isolated from soil.</title>
        <authorList>
            <person name="Wan Y."/>
            <person name="Liu B."/>
        </authorList>
    </citation>
    <scope>NUCLEOTIDE SEQUENCE [LARGE SCALE GENOMIC DNA]</scope>
    <source>
        <strain evidence="6 7">JX-17</strain>
    </source>
</reference>
<evidence type="ECO:0000256" key="2">
    <source>
        <dbReference type="ARBA" id="ARBA00023015"/>
    </source>
</evidence>
<comment type="caution">
    <text evidence="6">The sequence shown here is derived from an EMBL/GenBank/DDBJ whole genome shotgun (WGS) entry which is preliminary data.</text>
</comment>
<dbReference type="PRINTS" id="PR00039">
    <property type="entry name" value="HTHLYSR"/>
</dbReference>
<evidence type="ECO:0000313" key="6">
    <source>
        <dbReference type="EMBL" id="MDO7906114.1"/>
    </source>
</evidence>
<dbReference type="PANTHER" id="PTHR30126">
    <property type="entry name" value="HTH-TYPE TRANSCRIPTIONAL REGULATOR"/>
    <property type="match status" value="1"/>
</dbReference>
<organism evidence="6 7">
    <name type="scientific">Paenibacillus lacisoli</name>
    <dbReference type="NCBI Taxonomy" id="3064525"/>
    <lineage>
        <taxon>Bacteria</taxon>
        <taxon>Bacillati</taxon>
        <taxon>Bacillota</taxon>
        <taxon>Bacilli</taxon>
        <taxon>Bacillales</taxon>
        <taxon>Paenibacillaceae</taxon>
        <taxon>Paenibacillus</taxon>
    </lineage>
</organism>
<dbReference type="PROSITE" id="PS50931">
    <property type="entry name" value="HTH_LYSR"/>
    <property type="match status" value="1"/>
</dbReference>
<dbReference type="Pfam" id="PF00126">
    <property type="entry name" value="HTH_1"/>
    <property type="match status" value="1"/>
</dbReference>
<proteinExistence type="inferred from homology"/>
<evidence type="ECO:0000256" key="3">
    <source>
        <dbReference type="ARBA" id="ARBA00023125"/>
    </source>
</evidence>
<keyword evidence="7" id="KW-1185">Reference proteome</keyword>
<keyword evidence="3" id="KW-0238">DNA-binding</keyword>
<evidence type="ECO:0000256" key="1">
    <source>
        <dbReference type="ARBA" id="ARBA00009437"/>
    </source>
</evidence>
<dbReference type="RefSeq" id="WP_305023288.1">
    <property type="nucleotide sequence ID" value="NZ_JAUQTB010000002.1"/>
</dbReference>
<evidence type="ECO:0000256" key="4">
    <source>
        <dbReference type="ARBA" id="ARBA00023163"/>
    </source>
</evidence>
<protein>
    <submittedName>
        <fullName evidence="6">LysR family transcriptional regulator</fullName>
    </submittedName>
</protein>
<evidence type="ECO:0000313" key="7">
    <source>
        <dbReference type="Proteomes" id="UP001240171"/>
    </source>
</evidence>
<dbReference type="SUPFAM" id="SSF53850">
    <property type="entry name" value="Periplasmic binding protein-like II"/>
    <property type="match status" value="1"/>
</dbReference>
<dbReference type="InterPro" id="IPR036388">
    <property type="entry name" value="WH-like_DNA-bd_sf"/>
</dbReference>
<dbReference type="InterPro" id="IPR036390">
    <property type="entry name" value="WH_DNA-bd_sf"/>
</dbReference>
<dbReference type="InterPro" id="IPR000847">
    <property type="entry name" value="LysR_HTH_N"/>
</dbReference>
<comment type="similarity">
    <text evidence="1">Belongs to the LysR transcriptional regulatory family.</text>
</comment>
<dbReference type="Gene3D" id="3.40.190.10">
    <property type="entry name" value="Periplasmic binding protein-like II"/>
    <property type="match status" value="2"/>
</dbReference>
<keyword evidence="4" id="KW-0804">Transcription</keyword>
<dbReference type="Proteomes" id="UP001240171">
    <property type="component" value="Unassembled WGS sequence"/>
</dbReference>
<keyword evidence="2" id="KW-0805">Transcription regulation</keyword>
<dbReference type="InterPro" id="IPR005119">
    <property type="entry name" value="LysR_subst-bd"/>
</dbReference>
<gene>
    <name evidence="6" type="ORF">Q5741_06735</name>
</gene>
<name>A0ABT9CBS9_9BACL</name>
<dbReference type="EMBL" id="JAUQTB010000002">
    <property type="protein sequence ID" value="MDO7906114.1"/>
    <property type="molecule type" value="Genomic_DNA"/>
</dbReference>
<dbReference type="SUPFAM" id="SSF46785">
    <property type="entry name" value="Winged helix' DNA-binding domain"/>
    <property type="match status" value="1"/>
</dbReference>
<accession>A0ABT9CBS9</accession>
<dbReference type="CDD" id="cd05466">
    <property type="entry name" value="PBP2_LTTR_substrate"/>
    <property type="match status" value="1"/>
</dbReference>
<evidence type="ECO:0000259" key="5">
    <source>
        <dbReference type="PROSITE" id="PS50931"/>
    </source>
</evidence>
<dbReference type="PANTHER" id="PTHR30126:SF40">
    <property type="entry name" value="HTH-TYPE TRANSCRIPTIONAL REGULATOR GLTR"/>
    <property type="match status" value="1"/>
</dbReference>
<feature type="domain" description="HTH lysR-type" evidence="5">
    <location>
        <begin position="1"/>
        <end position="58"/>
    </location>
</feature>
<dbReference type="Gene3D" id="1.10.10.10">
    <property type="entry name" value="Winged helix-like DNA-binding domain superfamily/Winged helix DNA-binding domain"/>
    <property type="match status" value="1"/>
</dbReference>
<dbReference type="Pfam" id="PF03466">
    <property type="entry name" value="LysR_substrate"/>
    <property type="match status" value="1"/>
</dbReference>